<dbReference type="Gene3D" id="3.90.550.10">
    <property type="entry name" value="Spore Coat Polysaccharide Biosynthesis Protein SpsA, Chain A"/>
    <property type="match status" value="1"/>
</dbReference>
<reference evidence="2 3" key="1">
    <citation type="submission" date="2013-08" db="EMBL/GenBank/DDBJ databases">
        <authorList>
            <person name="Huang J."/>
            <person name="Wang G."/>
        </authorList>
    </citation>
    <scope>NUCLEOTIDE SEQUENCE [LARGE SCALE GENOMIC DNA]</scope>
    <source>
        <strain evidence="2 3">JSM 076056</strain>
    </source>
</reference>
<accession>A0A0A5GN79</accession>
<dbReference type="AlphaFoldDB" id="A0A0A5GN79"/>
<dbReference type="OrthoDB" id="9810303at2"/>
<dbReference type="EMBL" id="AVPE01000002">
    <property type="protein sequence ID" value="KGX93434.1"/>
    <property type="molecule type" value="Genomic_DNA"/>
</dbReference>
<dbReference type="RefSeq" id="WP_036769121.1">
    <property type="nucleotide sequence ID" value="NZ_AVPE01000002.1"/>
</dbReference>
<dbReference type="STRING" id="1385510.GCA_000425205_00970"/>
<evidence type="ECO:0000259" key="1">
    <source>
        <dbReference type="Pfam" id="PF00535"/>
    </source>
</evidence>
<keyword evidence="3" id="KW-1185">Reference proteome</keyword>
<dbReference type="Pfam" id="PF00535">
    <property type="entry name" value="Glycos_transf_2"/>
    <property type="match status" value="1"/>
</dbReference>
<dbReference type="InterPro" id="IPR050256">
    <property type="entry name" value="Glycosyltransferase_2"/>
</dbReference>
<dbReference type="PANTHER" id="PTHR48090:SF7">
    <property type="entry name" value="RFBJ PROTEIN"/>
    <property type="match status" value="1"/>
</dbReference>
<keyword evidence="2" id="KW-0808">Transferase</keyword>
<evidence type="ECO:0000313" key="2">
    <source>
        <dbReference type="EMBL" id="KGX93434.1"/>
    </source>
</evidence>
<feature type="domain" description="Glycosyltransferase 2-like" evidence="1">
    <location>
        <begin position="6"/>
        <end position="167"/>
    </location>
</feature>
<gene>
    <name evidence="2" type="ORF">N781_10300</name>
</gene>
<evidence type="ECO:0000313" key="3">
    <source>
        <dbReference type="Proteomes" id="UP000030528"/>
    </source>
</evidence>
<protein>
    <submittedName>
        <fullName evidence="2">Glycosyl transferase family 2</fullName>
    </submittedName>
</protein>
<dbReference type="InterPro" id="IPR001173">
    <property type="entry name" value="Glyco_trans_2-like"/>
</dbReference>
<dbReference type="eggNOG" id="COG1215">
    <property type="taxonomic scope" value="Bacteria"/>
</dbReference>
<proteinExistence type="predicted"/>
<dbReference type="CDD" id="cd04179">
    <property type="entry name" value="DPM_DPG-synthase_like"/>
    <property type="match status" value="1"/>
</dbReference>
<dbReference type="SUPFAM" id="SSF53448">
    <property type="entry name" value="Nucleotide-diphospho-sugar transferases"/>
    <property type="match status" value="1"/>
</dbReference>
<dbReference type="InterPro" id="IPR029044">
    <property type="entry name" value="Nucleotide-diphossugar_trans"/>
</dbReference>
<dbReference type="Proteomes" id="UP000030528">
    <property type="component" value="Unassembled WGS sequence"/>
</dbReference>
<sequence length="243" mass="27661">MKHVVVFVPAYNEEENIVEMMQSIPKQIPGVRVTVIVIDDGSSDRTVELAREAGADHTYSLGENRGLGAAVREGLRRSCELSCDVSVMIDADLEYPARQIPELIEPILNDEVDYVMGSRFLGTITGMKLHRRLGNYLFTFIQSLLLKRWIYDGQSGMRAFSREAAEKATIIHDYNYAQVLTLNLIRKNFRMKEIPIQYKVREKGQSFIKFKAYLSSVIPAIVREMRSNPSPKRGEAVESRRTS</sequence>
<comment type="caution">
    <text evidence="2">The sequence shown here is derived from an EMBL/GenBank/DDBJ whole genome shotgun (WGS) entry which is preliminary data.</text>
</comment>
<dbReference type="GO" id="GO:0016740">
    <property type="term" value="F:transferase activity"/>
    <property type="evidence" value="ECO:0007669"/>
    <property type="project" value="UniProtKB-KW"/>
</dbReference>
<name>A0A0A5GN79_9BACI</name>
<organism evidence="2 3">
    <name type="scientific">Pontibacillus halophilus JSM 076056 = DSM 19796</name>
    <dbReference type="NCBI Taxonomy" id="1385510"/>
    <lineage>
        <taxon>Bacteria</taxon>
        <taxon>Bacillati</taxon>
        <taxon>Bacillota</taxon>
        <taxon>Bacilli</taxon>
        <taxon>Bacillales</taxon>
        <taxon>Bacillaceae</taxon>
        <taxon>Pontibacillus</taxon>
    </lineage>
</organism>
<dbReference type="PANTHER" id="PTHR48090">
    <property type="entry name" value="UNDECAPRENYL-PHOSPHATE 4-DEOXY-4-FORMAMIDO-L-ARABINOSE TRANSFERASE-RELATED"/>
    <property type="match status" value="1"/>
</dbReference>